<evidence type="ECO:0000313" key="2">
    <source>
        <dbReference type="Proteomes" id="UP001144673"/>
    </source>
</evidence>
<accession>A0A9W8UGL2</accession>
<name>A0A9W8UGL2_AKAMU</name>
<sequence>MPGNWHFVVKPSALQLVQDRPCDGTLRGRLSDKGGLGGSVKHICVPHRSPLLLRDFWGRTKTHSLRCLSTGTRSEEEWIKPQVIRLSFELELSGKPSM</sequence>
<gene>
    <name evidence="1" type="ORF">LMH87_003434</name>
</gene>
<dbReference type="RefSeq" id="XP_056048223.1">
    <property type="nucleotide sequence ID" value="XM_056193008.1"/>
</dbReference>
<dbReference type="EMBL" id="JAJHUN010000011">
    <property type="protein sequence ID" value="KAJ4144553.1"/>
    <property type="molecule type" value="Genomic_DNA"/>
</dbReference>
<organism evidence="1 2">
    <name type="scientific">Akanthomyces muscarius</name>
    <name type="common">Entomopathogenic fungus</name>
    <name type="synonym">Lecanicillium muscarium</name>
    <dbReference type="NCBI Taxonomy" id="2231603"/>
    <lineage>
        <taxon>Eukaryota</taxon>
        <taxon>Fungi</taxon>
        <taxon>Dikarya</taxon>
        <taxon>Ascomycota</taxon>
        <taxon>Pezizomycotina</taxon>
        <taxon>Sordariomycetes</taxon>
        <taxon>Hypocreomycetidae</taxon>
        <taxon>Hypocreales</taxon>
        <taxon>Cordycipitaceae</taxon>
        <taxon>Akanthomyces</taxon>
    </lineage>
</organism>
<reference evidence="1" key="1">
    <citation type="journal article" date="2023" name="Access Microbiol">
        <title>De-novo genome assembly for Akanthomyces muscarius, a biocontrol agent of insect agricultural pests.</title>
        <authorList>
            <person name="Erdos Z."/>
            <person name="Studholme D.J."/>
            <person name="Raymond B."/>
            <person name="Sharma M."/>
        </authorList>
    </citation>
    <scope>NUCLEOTIDE SEQUENCE</scope>
    <source>
        <strain evidence="1">Ve6</strain>
    </source>
</reference>
<keyword evidence="2" id="KW-1185">Reference proteome</keyword>
<proteinExistence type="predicted"/>
<dbReference type="KEGG" id="amus:LMH87_003434"/>
<comment type="caution">
    <text evidence="1">The sequence shown here is derived from an EMBL/GenBank/DDBJ whole genome shotgun (WGS) entry which is preliminary data.</text>
</comment>
<dbReference type="Proteomes" id="UP001144673">
    <property type="component" value="Chromosome 2"/>
</dbReference>
<evidence type="ECO:0000313" key="1">
    <source>
        <dbReference type="EMBL" id="KAJ4144553.1"/>
    </source>
</evidence>
<protein>
    <submittedName>
        <fullName evidence="1">Uncharacterized protein</fullName>
    </submittedName>
</protein>
<dbReference type="GeneID" id="80890593"/>
<dbReference type="AlphaFoldDB" id="A0A9W8UGL2"/>